<dbReference type="PANTHER" id="PTHR33627:SF1">
    <property type="entry name" value="TRANSPOSASE"/>
    <property type="match status" value="1"/>
</dbReference>
<reference evidence="3" key="1">
    <citation type="journal article" date="2019" name="Int. J. Syst. Evol. Microbiol.">
        <title>The Global Catalogue of Microorganisms (GCM) 10K type strain sequencing project: providing services to taxonomists for standard genome sequencing and annotation.</title>
        <authorList>
            <consortium name="The Broad Institute Genomics Platform"/>
            <consortium name="The Broad Institute Genome Sequencing Center for Infectious Disease"/>
            <person name="Wu L."/>
            <person name="Ma J."/>
        </authorList>
    </citation>
    <scope>NUCLEOTIDE SEQUENCE [LARGE SCALE GENOMIC DNA]</scope>
    <source>
        <strain evidence="3">CGMCC 1.15053</strain>
    </source>
</reference>
<comment type="caution">
    <text evidence="2">The sequence shown here is derived from an EMBL/GenBank/DDBJ whole genome shotgun (WGS) entry which is preliminary data.</text>
</comment>
<keyword evidence="3" id="KW-1185">Reference proteome</keyword>
<dbReference type="RefSeq" id="WP_380049361.1">
    <property type="nucleotide sequence ID" value="NZ_JBHSOH010000011.1"/>
</dbReference>
<evidence type="ECO:0000259" key="1">
    <source>
        <dbReference type="Pfam" id="PF13546"/>
    </source>
</evidence>
<feature type="domain" description="Transposase IS701-like DDE" evidence="1">
    <location>
        <begin position="24"/>
        <end position="287"/>
    </location>
</feature>
<dbReference type="InterPro" id="IPR038721">
    <property type="entry name" value="IS701-like_DDE_dom"/>
</dbReference>
<accession>A0ABW1DL82</accession>
<protein>
    <submittedName>
        <fullName evidence="2">IS701 family transposase</fullName>
    </submittedName>
</protein>
<name>A0ABW1DL82_9DEIO</name>
<dbReference type="SUPFAM" id="SSF53098">
    <property type="entry name" value="Ribonuclease H-like"/>
    <property type="match status" value="1"/>
</dbReference>
<dbReference type="InterPro" id="IPR039365">
    <property type="entry name" value="IS701-like"/>
</dbReference>
<dbReference type="InterPro" id="IPR012337">
    <property type="entry name" value="RNaseH-like_sf"/>
</dbReference>
<dbReference type="PANTHER" id="PTHR33627">
    <property type="entry name" value="TRANSPOSASE"/>
    <property type="match status" value="1"/>
</dbReference>
<dbReference type="NCBIfam" id="NF033540">
    <property type="entry name" value="transpos_IS701"/>
    <property type="match status" value="1"/>
</dbReference>
<dbReference type="EMBL" id="JBHSOH010000011">
    <property type="protein sequence ID" value="MFC5848890.1"/>
    <property type="molecule type" value="Genomic_DNA"/>
</dbReference>
<evidence type="ECO:0000313" key="2">
    <source>
        <dbReference type="EMBL" id="MFC5848890.1"/>
    </source>
</evidence>
<evidence type="ECO:0000313" key="3">
    <source>
        <dbReference type="Proteomes" id="UP001595979"/>
    </source>
</evidence>
<sequence length="440" mass="49629">MLAFLLKRSRRLQWSRHFPTWFSPFLTCFRHQAQQRWAPVYVQGLCSPAQRKSMQPLADQVAPGKQDHLQHFIMDSPWTTEGLERMIADRAGRLLGGKDAVLIIDDTCLTKFGSRSVGVGRQYSGQAGKITNCQCLVSVTLARDEIPIPLRLKLFLPSEWSTDPERCVQAGVPAEHPLGSTKWELALREIDDLTGSVQYGMVLANAGYGINAKFRRALTARGLRWSVGTVRTQHVYPAHVHLIPIPKHFRGRPQKHPTPSEDTETIEAVLSREPWRHVMWRQGTKGPLIGTFAAKYVRLADGNENTRGQHLPGGGAWVMGEQRARGERKYYLCNLPPETSFDHLIRVTKQRWACELGHRELKQEVGLSHFEGRSWQGLNHHAALCLVALLFLQWLRLAQLDGFFGESVPAIRREIAGEAPQRSGDRYHLCACCTALFSGP</sequence>
<dbReference type="Pfam" id="PF13546">
    <property type="entry name" value="DDE_5"/>
    <property type="match status" value="1"/>
</dbReference>
<dbReference type="Proteomes" id="UP001595979">
    <property type="component" value="Unassembled WGS sequence"/>
</dbReference>
<proteinExistence type="predicted"/>
<organism evidence="2 3">
    <name type="scientific">Deinococcus petrolearius</name>
    <dbReference type="NCBI Taxonomy" id="1751295"/>
    <lineage>
        <taxon>Bacteria</taxon>
        <taxon>Thermotogati</taxon>
        <taxon>Deinococcota</taxon>
        <taxon>Deinococci</taxon>
        <taxon>Deinococcales</taxon>
        <taxon>Deinococcaceae</taxon>
        <taxon>Deinococcus</taxon>
    </lineage>
</organism>
<gene>
    <name evidence="2" type="ORF">ACFPQ6_11270</name>
</gene>